<evidence type="ECO:0000313" key="1">
    <source>
        <dbReference type="EMBL" id="KAK2944447.1"/>
    </source>
</evidence>
<accession>A0ABQ9WY58</accession>
<keyword evidence="2" id="KW-1185">Reference proteome</keyword>
<organism evidence="1 2">
    <name type="scientific">Blattamonas nauphoetae</name>
    <dbReference type="NCBI Taxonomy" id="2049346"/>
    <lineage>
        <taxon>Eukaryota</taxon>
        <taxon>Metamonada</taxon>
        <taxon>Preaxostyla</taxon>
        <taxon>Oxymonadida</taxon>
        <taxon>Blattamonas</taxon>
    </lineage>
</organism>
<sequence>MNRGITEAAHKSIVCAVVMTPIDRVLDGQSESKHKHTKEGKKAVMAKLVEEGRGGENMQNSRQTTHTSLSPLRVQCQILDFCVGGNVSAQL</sequence>
<reference evidence="1 2" key="1">
    <citation type="journal article" date="2022" name="bioRxiv">
        <title>Genomics of Preaxostyla Flagellates Illuminates Evolutionary Transitions and the Path Towards Mitochondrial Loss.</title>
        <authorList>
            <person name="Novak L.V.F."/>
            <person name="Treitli S.C."/>
            <person name="Pyrih J."/>
            <person name="Halakuc P."/>
            <person name="Pipaliya S.V."/>
            <person name="Vacek V."/>
            <person name="Brzon O."/>
            <person name="Soukal P."/>
            <person name="Eme L."/>
            <person name="Dacks J.B."/>
            <person name="Karnkowska A."/>
            <person name="Elias M."/>
            <person name="Hampl V."/>
        </authorList>
    </citation>
    <scope>NUCLEOTIDE SEQUENCE [LARGE SCALE GENOMIC DNA]</scope>
    <source>
        <strain evidence="1">NAU3</strain>
        <tissue evidence="1">Gut</tissue>
    </source>
</reference>
<protein>
    <submittedName>
        <fullName evidence="1">Uncharacterized protein</fullName>
    </submittedName>
</protein>
<gene>
    <name evidence="1" type="ORF">BLNAU_20651</name>
</gene>
<proteinExistence type="predicted"/>
<dbReference type="EMBL" id="JARBJD010000299">
    <property type="protein sequence ID" value="KAK2944447.1"/>
    <property type="molecule type" value="Genomic_DNA"/>
</dbReference>
<name>A0ABQ9WY58_9EUKA</name>
<comment type="caution">
    <text evidence="1">The sequence shown here is derived from an EMBL/GenBank/DDBJ whole genome shotgun (WGS) entry which is preliminary data.</text>
</comment>
<evidence type="ECO:0000313" key="2">
    <source>
        <dbReference type="Proteomes" id="UP001281761"/>
    </source>
</evidence>
<dbReference type="Proteomes" id="UP001281761">
    <property type="component" value="Unassembled WGS sequence"/>
</dbReference>